<evidence type="ECO:0000256" key="1">
    <source>
        <dbReference type="ARBA" id="ARBA00023015"/>
    </source>
</evidence>
<name>A0A4U7JIT3_9FIRM</name>
<dbReference type="InterPro" id="IPR028978">
    <property type="entry name" value="Chorismate_lyase_/UTRA_dom_sf"/>
</dbReference>
<dbReference type="InterPro" id="IPR011663">
    <property type="entry name" value="UTRA"/>
</dbReference>
<evidence type="ECO:0000313" key="5">
    <source>
        <dbReference type="Proteomes" id="UP000306409"/>
    </source>
</evidence>
<dbReference type="Gene3D" id="1.10.10.10">
    <property type="entry name" value="Winged helix-like DNA-binding domain superfamily/Winged helix DNA-binding domain"/>
    <property type="match status" value="1"/>
</dbReference>
<reference evidence="4 5" key="1">
    <citation type="submission" date="2020-09" db="EMBL/GenBank/DDBJ databases">
        <title>Characterization and genome sequencing of Ruminiclostridium sp. nov. MA18.</title>
        <authorList>
            <person name="Rettenmaier R."/>
            <person name="Kowollik M.-L."/>
            <person name="Liebl W."/>
            <person name="Zverlov V."/>
        </authorList>
    </citation>
    <scope>NUCLEOTIDE SEQUENCE [LARGE SCALE GENOMIC DNA]</scope>
    <source>
        <strain evidence="4 5">MA18</strain>
    </source>
</reference>
<accession>A0A4U7JIT3</accession>
<evidence type="ECO:0000256" key="3">
    <source>
        <dbReference type="ARBA" id="ARBA00023163"/>
    </source>
</evidence>
<dbReference type="RefSeq" id="WP_137696116.1">
    <property type="nucleotide sequence ID" value="NZ_CP061336.1"/>
</dbReference>
<dbReference type="FunFam" id="1.10.10.10:FF:000079">
    <property type="entry name" value="GntR family transcriptional regulator"/>
    <property type="match status" value="1"/>
</dbReference>
<keyword evidence="2" id="KW-0238">DNA-binding</keyword>
<dbReference type="InterPro" id="IPR050679">
    <property type="entry name" value="Bact_HTH_transcr_reg"/>
</dbReference>
<dbReference type="PROSITE" id="PS50949">
    <property type="entry name" value="HTH_GNTR"/>
    <property type="match status" value="1"/>
</dbReference>
<dbReference type="Proteomes" id="UP000306409">
    <property type="component" value="Chromosome"/>
</dbReference>
<dbReference type="InterPro" id="IPR036388">
    <property type="entry name" value="WH-like_DNA-bd_sf"/>
</dbReference>
<dbReference type="GO" id="GO:0003677">
    <property type="term" value="F:DNA binding"/>
    <property type="evidence" value="ECO:0007669"/>
    <property type="project" value="UniProtKB-KW"/>
</dbReference>
<dbReference type="InterPro" id="IPR000524">
    <property type="entry name" value="Tscrpt_reg_HTH_GntR"/>
</dbReference>
<dbReference type="Pfam" id="PF07702">
    <property type="entry name" value="UTRA"/>
    <property type="match status" value="1"/>
</dbReference>
<dbReference type="PANTHER" id="PTHR44846:SF1">
    <property type="entry name" value="MANNOSYL-D-GLYCERATE TRANSPORT_METABOLISM SYSTEM REPRESSOR MNGR-RELATED"/>
    <property type="match status" value="1"/>
</dbReference>
<dbReference type="PANTHER" id="PTHR44846">
    <property type="entry name" value="MANNOSYL-D-GLYCERATE TRANSPORT/METABOLISM SYSTEM REPRESSOR MNGR-RELATED"/>
    <property type="match status" value="1"/>
</dbReference>
<dbReference type="AlphaFoldDB" id="A0A4U7JIT3"/>
<dbReference type="GO" id="GO:0045892">
    <property type="term" value="P:negative regulation of DNA-templated transcription"/>
    <property type="evidence" value="ECO:0007669"/>
    <property type="project" value="TreeGrafter"/>
</dbReference>
<sequence>MNIDKTSPIPVYYQLKTILLNKIKSGEYPPGCIIPSERELSEMLGISRMTARQAINQLASEKYLVREKGKGTFVNDAKFEQRNIMSFSETVKRQGMVPITKVLEFAEETNYDIKEILDLSQEQVLFRIKRLRFADETPIAVEEVFIPKKLCPDINKLDLTKSLYELLKTYYSIDINYMDNKIEAVKASKENRQLLALSAGIPVLKISGISYTKDGDKLFYERDIYRADKYNYSVRIFMGQN</sequence>
<dbReference type="EMBL" id="CP061336">
    <property type="protein sequence ID" value="QNU68654.1"/>
    <property type="molecule type" value="Genomic_DNA"/>
</dbReference>
<dbReference type="PRINTS" id="PR00035">
    <property type="entry name" value="HTHGNTR"/>
</dbReference>
<protein>
    <submittedName>
        <fullName evidence="4">GntR family transcriptional regulator</fullName>
    </submittedName>
</protein>
<dbReference type="SMART" id="SM00866">
    <property type="entry name" value="UTRA"/>
    <property type="match status" value="1"/>
</dbReference>
<dbReference type="CDD" id="cd07377">
    <property type="entry name" value="WHTH_GntR"/>
    <property type="match status" value="1"/>
</dbReference>
<dbReference type="InterPro" id="IPR036390">
    <property type="entry name" value="WH_DNA-bd_sf"/>
</dbReference>
<dbReference type="GO" id="GO:0003700">
    <property type="term" value="F:DNA-binding transcription factor activity"/>
    <property type="evidence" value="ECO:0007669"/>
    <property type="project" value="InterPro"/>
</dbReference>
<evidence type="ECO:0000313" key="4">
    <source>
        <dbReference type="EMBL" id="QNU68654.1"/>
    </source>
</evidence>
<dbReference type="SUPFAM" id="SSF64288">
    <property type="entry name" value="Chorismate lyase-like"/>
    <property type="match status" value="1"/>
</dbReference>
<evidence type="ECO:0000256" key="2">
    <source>
        <dbReference type="ARBA" id="ARBA00023125"/>
    </source>
</evidence>
<proteinExistence type="predicted"/>
<dbReference type="OrthoDB" id="457376at2"/>
<dbReference type="KEGG" id="rher:EHE19_009780"/>
<gene>
    <name evidence="4" type="ORF">EHE19_009780</name>
</gene>
<organism evidence="4 5">
    <name type="scientific">Ruminiclostridium herbifermentans</name>
    <dbReference type="NCBI Taxonomy" id="2488810"/>
    <lineage>
        <taxon>Bacteria</taxon>
        <taxon>Bacillati</taxon>
        <taxon>Bacillota</taxon>
        <taxon>Clostridia</taxon>
        <taxon>Eubacteriales</taxon>
        <taxon>Oscillospiraceae</taxon>
        <taxon>Ruminiclostridium</taxon>
    </lineage>
</organism>
<dbReference type="Gene3D" id="3.40.1410.10">
    <property type="entry name" value="Chorismate lyase-like"/>
    <property type="match status" value="1"/>
</dbReference>
<keyword evidence="3" id="KW-0804">Transcription</keyword>
<dbReference type="SUPFAM" id="SSF46785">
    <property type="entry name" value="Winged helix' DNA-binding domain"/>
    <property type="match status" value="1"/>
</dbReference>
<dbReference type="Pfam" id="PF00392">
    <property type="entry name" value="GntR"/>
    <property type="match status" value="1"/>
</dbReference>
<keyword evidence="1" id="KW-0805">Transcription regulation</keyword>
<dbReference type="SMART" id="SM00345">
    <property type="entry name" value="HTH_GNTR"/>
    <property type="match status" value="1"/>
</dbReference>
<keyword evidence="5" id="KW-1185">Reference proteome</keyword>